<evidence type="ECO:0000256" key="16">
    <source>
        <dbReference type="SAM" id="MobiDB-lite"/>
    </source>
</evidence>
<evidence type="ECO:0000256" key="11">
    <source>
        <dbReference type="ARBA" id="ARBA00022949"/>
    </source>
</evidence>
<feature type="region of interest" description="Disordered" evidence="16">
    <location>
        <begin position="91"/>
        <end position="166"/>
    </location>
</feature>
<dbReference type="PRINTS" id="PR01598">
    <property type="entry name" value="ZONOCCLUDNS1"/>
</dbReference>
<dbReference type="GO" id="GO:1905605">
    <property type="term" value="P:positive regulation of blood-brain barrier permeability"/>
    <property type="evidence" value="ECO:0007669"/>
    <property type="project" value="TreeGrafter"/>
</dbReference>
<dbReference type="InterPro" id="IPR036028">
    <property type="entry name" value="SH3-like_dom_sf"/>
</dbReference>
<keyword evidence="22" id="KW-1185">Reference proteome</keyword>
<dbReference type="FunFam" id="2.60.220.30:FF:000004">
    <property type="entry name" value="tight junction protein ZO-1 isoform X1"/>
    <property type="match status" value="1"/>
</dbReference>
<dbReference type="PROSITE" id="PS51145">
    <property type="entry name" value="ZU5"/>
    <property type="match status" value="1"/>
</dbReference>
<evidence type="ECO:0000256" key="9">
    <source>
        <dbReference type="ARBA" id="ARBA00022737"/>
    </source>
</evidence>
<keyword evidence="5" id="KW-0796">Tight junction</keyword>
<dbReference type="InterPro" id="IPR027417">
    <property type="entry name" value="P-loop_NTPase"/>
</dbReference>
<keyword evidence="11" id="KW-0965">Cell junction</keyword>
<evidence type="ECO:0000256" key="8">
    <source>
        <dbReference type="ARBA" id="ARBA00022553"/>
    </source>
</evidence>
<dbReference type="PROSITE" id="PS50052">
    <property type="entry name" value="GUANYLATE_KINASE_2"/>
    <property type="match status" value="1"/>
</dbReference>
<evidence type="ECO:0000256" key="7">
    <source>
        <dbReference type="ARBA" id="ARBA00022475"/>
    </source>
</evidence>
<dbReference type="GO" id="GO:0098609">
    <property type="term" value="P:cell-cell adhesion"/>
    <property type="evidence" value="ECO:0007669"/>
    <property type="project" value="TreeGrafter"/>
</dbReference>
<dbReference type="GO" id="GO:0045216">
    <property type="term" value="P:cell-cell junction organization"/>
    <property type="evidence" value="ECO:0007669"/>
    <property type="project" value="TreeGrafter"/>
</dbReference>
<keyword evidence="9" id="KW-0677">Repeat</keyword>
<dbReference type="CDD" id="cd06727">
    <property type="entry name" value="PDZ1_ZO1-like"/>
    <property type="match status" value="1"/>
</dbReference>
<feature type="domain" description="PDZ" evidence="19">
    <location>
        <begin position="11"/>
        <end position="98"/>
    </location>
</feature>
<dbReference type="InterPro" id="IPR001452">
    <property type="entry name" value="SH3_domain"/>
</dbReference>
<organism evidence="21 22">
    <name type="scientific">Takifugu rubripes</name>
    <name type="common">Japanese pufferfish</name>
    <name type="synonym">Fugu rubripes</name>
    <dbReference type="NCBI Taxonomy" id="31033"/>
    <lineage>
        <taxon>Eukaryota</taxon>
        <taxon>Metazoa</taxon>
        <taxon>Chordata</taxon>
        <taxon>Craniata</taxon>
        <taxon>Vertebrata</taxon>
        <taxon>Euteleostomi</taxon>
        <taxon>Actinopterygii</taxon>
        <taxon>Neopterygii</taxon>
        <taxon>Teleostei</taxon>
        <taxon>Neoteleostei</taxon>
        <taxon>Acanthomorphata</taxon>
        <taxon>Eupercaria</taxon>
        <taxon>Tetraodontiformes</taxon>
        <taxon>Tetradontoidea</taxon>
        <taxon>Tetraodontidae</taxon>
        <taxon>Takifugu</taxon>
    </lineage>
</organism>
<dbReference type="GO" id="GO:0005886">
    <property type="term" value="C:plasma membrane"/>
    <property type="evidence" value="ECO:0007669"/>
    <property type="project" value="UniProtKB-SubCell"/>
</dbReference>
<dbReference type="FunFam" id="3.40.50.300:FF:000110">
    <property type="entry name" value="tight junction protein ZO-1 isoform X1"/>
    <property type="match status" value="1"/>
</dbReference>
<protein>
    <recommendedName>
        <fullName evidence="14">Zona occludens protein 1</fullName>
    </recommendedName>
    <alternativeName>
        <fullName evidence="13">Zonula occludens protein 1</fullName>
    </alternativeName>
</protein>
<feature type="compositionally biased region" description="Basic residues" evidence="16">
    <location>
        <begin position="91"/>
        <end position="100"/>
    </location>
</feature>
<dbReference type="GO" id="GO:0090557">
    <property type="term" value="P:establishment of endothelial intestinal barrier"/>
    <property type="evidence" value="ECO:0007669"/>
    <property type="project" value="TreeGrafter"/>
</dbReference>
<dbReference type="Gene3D" id="2.30.30.40">
    <property type="entry name" value="SH3 Domains"/>
    <property type="match status" value="1"/>
</dbReference>
<evidence type="ECO:0000256" key="14">
    <source>
        <dbReference type="ARBA" id="ARBA00081594"/>
    </source>
</evidence>
<feature type="compositionally biased region" description="Pro residues" evidence="16">
    <location>
        <begin position="1266"/>
        <end position="1276"/>
    </location>
</feature>
<dbReference type="PROSITE" id="PS50106">
    <property type="entry name" value="PDZ"/>
    <property type="match status" value="3"/>
</dbReference>
<keyword evidence="6 15" id="KW-0728">SH3 domain</keyword>
<feature type="compositionally biased region" description="Basic and acidic residues" evidence="16">
    <location>
        <begin position="1248"/>
        <end position="1258"/>
    </location>
</feature>
<feature type="region of interest" description="Disordered" evidence="16">
    <location>
        <begin position="1316"/>
        <end position="1412"/>
    </location>
</feature>
<keyword evidence="10" id="KW-0303">Gap junction</keyword>
<evidence type="ECO:0000256" key="15">
    <source>
        <dbReference type="PROSITE-ProRule" id="PRU00192"/>
    </source>
</evidence>
<comment type="subcellular location">
    <subcellularLocation>
        <location evidence="3">Cell junction</location>
        <location evidence="3">Gap junction</location>
    </subcellularLocation>
    <subcellularLocation>
        <location evidence="2">Cell junction</location>
        <location evidence="2">Tight junction</location>
    </subcellularLocation>
    <subcellularLocation>
        <location evidence="1">Cell membrane</location>
        <topology evidence="1">Peripheral membrane protein</topology>
        <orientation evidence="1">Cytoplasmic side</orientation>
    </subcellularLocation>
</comment>
<dbReference type="SUPFAM" id="SSF50044">
    <property type="entry name" value="SH3-domain"/>
    <property type="match status" value="1"/>
</dbReference>
<feature type="compositionally biased region" description="Polar residues" evidence="16">
    <location>
        <begin position="1056"/>
        <end position="1071"/>
    </location>
</feature>
<feature type="compositionally biased region" description="Basic and acidic residues" evidence="16">
    <location>
        <begin position="938"/>
        <end position="948"/>
    </location>
</feature>
<evidence type="ECO:0000256" key="10">
    <source>
        <dbReference type="ARBA" id="ARBA00022868"/>
    </source>
</evidence>
<reference evidence="21 22" key="1">
    <citation type="journal article" date="2011" name="Genome Biol. Evol.">
        <title>Integration of the genetic map and genome assembly of fugu facilitates insights into distinct features of genome evolution in teleosts and mammals.</title>
        <authorList>
            <person name="Kai W."/>
            <person name="Kikuchi K."/>
            <person name="Tohari S."/>
            <person name="Chew A.K."/>
            <person name="Tay A."/>
            <person name="Fujiwara A."/>
            <person name="Hosoya S."/>
            <person name="Suetake H."/>
            <person name="Naruse K."/>
            <person name="Brenner S."/>
            <person name="Suzuki Y."/>
            <person name="Venkatesh B."/>
        </authorList>
    </citation>
    <scope>NUCLEOTIDE SEQUENCE [LARGE SCALE GENOMIC DNA]</scope>
</reference>
<evidence type="ECO:0000256" key="3">
    <source>
        <dbReference type="ARBA" id="ARBA00004610"/>
    </source>
</evidence>
<feature type="region of interest" description="Disordered" evidence="16">
    <location>
        <begin position="269"/>
        <end position="376"/>
    </location>
</feature>
<dbReference type="Pfam" id="PF07653">
    <property type="entry name" value="SH3_2"/>
    <property type="match status" value="1"/>
</dbReference>
<dbReference type="Pfam" id="PF00791">
    <property type="entry name" value="ZU5"/>
    <property type="match status" value="1"/>
</dbReference>
<dbReference type="CDD" id="cd06729">
    <property type="entry name" value="PDZ3_ZO1-like_domain"/>
    <property type="match status" value="1"/>
</dbReference>
<evidence type="ECO:0000256" key="12">
    <source>
        <dbReference type="ARBA" id="ARBA00023136"/>
    </source>
</evidence>
<dbReference type="Ensembl" id="ENSTRUT00000086480.1">
    <property type="protein sequence ID" value="ENSTRUP00000063975.1"/>
    <property type="gene ID" value="ENSTRUG00000017285.3"/>
</dbReference>
<evidence type="ECO:0000313" key="22">
    <source>
        <dbReference type="Proteomes" id="UP000005226"/>
    </source>
</evidence>
<dbReference type="InterPro" id="IPR036034">
    <property type="entry name" value="PDZ_sf"/>
</dbReference>
<gene>
    <name evidence="21" type="primary">tjp1a</name>
</gene>
<dbReference type="FunFam" id="2.30.42.10:FF:000013">
    <property type="entry name" value="Putative tight junction protein ZO-1"/>
    <property type="match status" value="1"/>
</dbReference>
<dbReference type="FunFam" id="2.30.42.10:FF:000009">
    <property type="entry name" value="Putative tight junction protein ZO-1"/>
    <property type="match status" value="1"/>
</dbReference>
<dbReference type="Pfam" id="PF00595">
    <property type="entry name" value="PDZ"/>
    <property type="match status" value="3"/>
</dbReference>
<feature type="compositionally biased region" description="Acidic residues" evidence="16">
    <location>
        <begin position="116"/>
        <end position="126"/>
    </location>
</feature>
<dbReference type="GeneTree" id="ENSGT00940000155164"/>
<dbReference type="GO" id="GO:0050839">
    <property type="term" value="F:cell adhesion molecule binding"/>
    <property type="evidence" value="ECO:0007669"/>
    <property type="project" value="TreeGrafter"/>
</dbReference>
<dbReference type="Gene3D" id="2.60.220.30">
    <property type="match status" value="1"/>
</dbReference>
<dbReference type="PANTHER" id="PTHR13865">
    <property type="entry name" value="TIGHT JUNCTION PROTEIN"/>
    <property type="match status" value="1"/>
</dbReference>
<comment type="similarity">
    <text evidence="4">Belongs to the MAGUK family.</text>
</comment>
<feature type="region of interest" description="Disordered" evidence="16">
    <location>
        <begin position="1248"/>
        <end position="1284"/>
    </location>
</feature>
<dbReference type="InterPro" id="IPR000906">
    <property type="entry name" value="ZU5_dom"/>
</dbReference>
<dbReference type="SUPFAM" id="SSF52540">
    <property type="entry name" value="P-loop containing nucleoside triphosphate hydrolases"/>
    <property type="match status" value="1"/>
</dbReference>
<dbReference type="FunFam" id="2.30.42.10:FF:000170">
    <property type="entry name" value="tight junction protein ZO-1 isoform X2"/>
    <property type="match status" value="1"/>
</dbReference>
<dbReference type="InterPro" id="IPR005418">
    <property type="entry name" value="ZO-1"/>
</dbReference>
<keyword evidence="12" id="KW-0472">Membrane</keyword>
<dbReference type="Proteomes" id="UP000005226">
    <property type="component" value="Chromosome 13"/>
</dbReference>
<dbReference type="CDD" id="cd06728">
    <property type="entry name" value="PDZ2_ZO1-like_ds"/>
    <property type="match status" value="1"/>
</dbReference>
<dbReference type="SMART" id="SM00218">
    <property type="entry name" value="ZU5"/>
    <property type="match status" value="1"/>
</dbReference>
<evidence type="ECO:0000256" key="13">
    <source>
        <dbReference type="ARBA" id="ARBA00077377"/>
    </source>
</evidence>
<evidence type="ECO:0000259" key="18">
    <source>
        <dbReference type="PROSITE" id="PS50052"/>
    </source>
</evidence>
<feature type="domain" description="SH3" evidence="17">
    <location>
        <begin position="488"/>
        <end position="556"/>
    </location>
</feature>
<evidence type="ECO:0000256" key="4">
    <source>
        <dbReference type="ARBA" id="ARBA00007014"/>
    </source>
</evidence>
<feature type="region of interest" description="Disordered" evidence="16">
    <location>
        <begin position="916"/>
        <end position="1146"/>
    </location>
</feature>
<dbReference type="InterPro" id="IPR008144">
    <property type="entry name" value="Guanylate_kin-like_dom"/>
</dbReference>
<feature type="domain" description="ZU5" evidence="20">
    <location>
        <begin position="1457"/>
        <end position="1571"/>
    </location>
</feature>
<proteinExistence type="inferred from homology"/>
<feature type="compositionally biased region" description="Polar residues" evidence="16">
    <location>
        <begin position="1331"/>
        <end position="1363"/>
    </location>
</feature>
<dbReference type="PROSITE" id="PS50002">
    <property type="entry name" value="SH3"/>
    <property type="match status" value="1"/>
</dbReference>
<dbReference type="InterPro" id="IPR001478">
    <property type="entry name" value="PDZ"/>
</dbReference>
<evidence type="ECO:0000313" key="21">
    <source>
        <dbReference type="Ensembl" id="ENSTRUP00000063975.1"/>
    </source>
</evidence>
<evidence type="ECO:0000256" key="5">
    <source>
        <dbReference type="ARBA" id="ARBA00022427"/>
    </source>
</evidence>
<dbReference type="InterPro" id="IPR005417">
    <property type="entry name" value="ZO"/>
</dbReference>
<evidence type="ECO:0000259" key="17">
    <source>
        <dbReference type="PROSITE" id="PS50002"/>
    </source>
</evidence>
<dbReference type="SMART" id="SM00228">
    <property type="entry name" value="PDZ"/>
    <property type="match status" value="3"/>
</dbReference>
<dbReference type="PRINTS" id="PR01597">
    <property type="entry name" value="ZONOCCLUDNS"/>
</dbReference>
<accession>A0A674MSM5</accession>
<feature type="domain" description="PDZ" evidence="19">
    <location>
        <begin position="162"/>
        <end position="240"/>
    </location>
</feature>
<dbReference type="InterPro" id="IPR035597">
    <property type="entry name" value="ZO-1_SH3"/>
</dbReference>
<evidence type="ECO:0000259" key="20">
    <source>
        <dbReference type="PROSITE" id="PS51145"/>
    </source>
</evidence>
<dbReference type="SUPFAM" id="SSF50156">
    <property type="entry name" value="PDZ domain-like"/>
    <property type="match status" value="3"/>
</dbReference>
<evidence type="ECO:0000256" key="6">
    <source>
        <dbReference type="ARBA" id="ARBA00022443"/>
    </source>
</evidence>
<reference evidence="21" key="3">
    <citation type="submission" date="2025-09" db="UniProtKB">
        <authorList>
            <consortium name="Ensembl"/>
        </authorList>
    </citation>
    <scope>IDENTIFICATION</scope>
</reference>
<dbReference type="GO" id="GO:0005921">
    <property type="term" value="C:gap junction"/>
    <property type="evidence" value="ECO:0007669"/>
    <property type="project" value="UniProtKB-SubCell"/>
</dbReference>
<evidence type="ECO:0000256" key="1">
    <source>
        <dbReference type="ARBA" id="ARBA00004413"/>
    </source>
</evidence>
<evidence type="ECO:0000256" key="2">
    <source>
        <dbReference type="ARBA" id="ARBA00004435"/>
    </source>
</evidence>
<sequence length="1571" mass="174256">MEETVIWEQHTVTLHRAPGFGFGIAISGGRDNPHFQSGETSIVISDVLKGGPAEGLLQENDRVVMVNAVSMDNVEHAYAVQQLRKSGKNAKITIRRKRKVQIPVSRSGDRETMSEHEEEDSDDEDERSSSSRRDHSASRERSVSPRSERRSQVSSGPARPAKVTLVKSRKNEEYGLRLASHIFVKDISPESLAARDGNIQEGDVVLKINGTVTENLSLIDAKKLIERSKGKLKMVVQRDERATLLNIPDLDDSIPSANNSDRDDISEIHSLTSDHSNRSHGRGSRSRSPDRPEPSDHLRHSPRQISNGSQRSRDEDRVSKPGAMSTLVRSSDDGVLSQGSDQASSRDEKILPPLPEPKPVYAQPGQPDVDLPVSPSDAPIPSAAHDDSILRPSMKLVKFKKGDSVGLRLAGGNDVGIFVAGVLEDSPAAKEGLEEGDQILRVNNVDFANIIREEAVLFLLDLPKGEEVSILAQKKKDVYRRIVESDVGDSFYIRTHFEYEKESPYGLSFNKGEVFRVVDTLYNGKLGSWLAIRIGKNHQEVERGIIPNKNRAEQLSSVQYTLPKTPGGDRADFWRFRGLRSSKRNLRKSREDLSAQPVQTKFPAYERVVLREAGFLRPVVIFGPIADVAREKLAREEPDIFELAKSEPRDAGTDQKSSGIIRLHTIKQIIDRDKHAVLDITPNAVDRLNYAQWYPIVVFLNPDTKQGVKNMRTRLCPESRKSARKLFDRSLKLRKNNQHLFTTTINLNSMNDGWFGALKDIIQQQQNQLVWVSEGKADGATEDDLDIHDDRLSYLSAPGSEYSMYSTDSRHTSDYEDTDTEGGAYTDQELDETLNDDVGPPAEPAITRSSEPVREDPPVIQEPPGYVNYQVQPDPLNRIDPAGFKAPVPQQVAFLRAARLPCCLEDVVKGAIGDSTGRLGHNMKPLSYNPPQGFHSEQPYRDYDHPPSRYDVSSGGGGYPDPKYRNYDSSSPFENSVPQYDQQQWNPYNQPLSPANSHGYDPHSPYGDGSDSHYTPPLRYDEPPPQQGFDGRPRYGKPTGAVRYDAPSPPAPGSDINYQDSHLGTYPSSGRSSDHAAQRPAYNQGPAPQHKSYKTQQYDPIPVNSESSPTPPPKAEAPSPSFVDTPKPVAARDEEQDDPAMRPQSVLTRVKMFENKRSVSVDRARDVGESAGNKVGVFFSSKPHASVTDDIVRANHYDPDEDEDYYMKQLSYFDKLQSGPNKPQAQVPHNYSSLFLFLSFWSRPEPVEKPSPVEKKYEPVPQVTPSLPPVTLPKPAPEGKTDPSNRAALVLHQKSQLTHLCVSPTAKPVAREDTVQSNFLPHKSFPEKSPVNGTSEQPPKSNSGAPGVSSYNRFTPKPFTTSAKPFARMFDSPKFNHNLLPNDKPESGRSSSPLKPHIPPQPQNTDHDSGLDTFTRTVEHRPKHQHNNVNAVPKAIPVSPTALDDEEDEDEGHTVVATARGIFNSNGGVLSSIETGVSIIIPQGAIPEGVEQEIYFKVCRDNSILPPLDKEKGETLLSPLVMCGPHGLKFLKPVELRLPHSDPKNWQNNSLPGDPNYLVGANCVSVLIDHF</sequence>
<dbReference type="CDD" id="cd12026">
    <property type="entry name" value="SH3_ZO-1"/>
    <property type="match status" value="1"/>
</dbReference>
<name>A0A674MSM5_TAKRU</name>
<dbReference type="GO" id="GO:0150105">
    <property type="term" value="P:protein localization to cell-cell junction"/>
    <property type="evidence" value="ECO:0007669"/>
    <property type="project" value="TreeGrafter"/>
</dbReference>
<feature type="compositionally biased region" description="Basic and acidic residues" evidence="16">
    <location>
        <begin position="287"/>
        <end position="299"/>
    </location>
</feature>
<feature type="compositionally biased region" description="Basic and acidic residues" evidence="16">
    <location>
        <begin position="127"/>
        <end position="151"/>
    </location>
</feature>
<feature type="compositionally biased region" description="Polar residues" evidence="16">
    <location>
        <begin position="967"/>
        <end position="996"/>
    </location>
</feature>
<dbReference type="PANTHER" id="PTHR13865:SF31">
    <property type="entry name" value="TIGHT JUNCTION PROTEIN ZO-1 ISOFORM X1"/>
    <property type="match status" value="1"/>
</dbReference>
<keyword evidence="8" id="KW-0597">Phosphoprotein</keyword>
<keyword evidence="7" id="KW-1003">Cell membrane</keyword>
<evidence type="ECO:0000259" key="19">
    <source>
        <dbReference type="PROSITE" id="PS50106"/>
    </source>
</evidence>
<feature type="region of interest" description="Disordered" evidence="16">
    <location>
        <begin position="800"/>
        <end position="865"/>
    </location>
</feature>
<dbReference type="InterPro" id="IPR008145">
    <property type="entry name" value="GK/Ca_channel_bsu"/>
</dbReference>
<dbReference type="Gene3D" id="3.40.50.300">
    <property type="entry name" value="P-loop containing nucleotide triphosphate hydrolases"/>
    <property type="match status" value="1"/>
</dbReference>
<reference evidence="21" key="2">
    <citation type="submission" date="2025-08" db="UniProtKB">
        <authorList>
            <consortium name="Ensembl"/>
        </authorList>
    </citation>
    <scope>IDENTIFICATION</scope>
</reference>
<dbReference type="Pfam" id="PF00625">
    <property type="entry name" value="Guanylate_kin"/>
    <property type="match status" value="1"/>
</dbReference>
<dbReference type="GO" id="GO:0005923">
    <property type="term" value="C:bicellular tight junction"/>
    <property type="evidence" value="ECO:0007669"/>
    <property type="project" value="UniProtKB-SubCell"/>
</dbReference>
<dbReference type="Gene3D" id="2.30.42.10">
    <property type="match status" value="3"/>
</dbReference>
<dbReference type="SMART" id="SM00072">
    <property type="entry name" value="GuKc"/>
    <property type="match status" value="1"/>
</dbReference>
<feature type="domain" description="PDZ" evidence="19">
    <location>
        <begin position="393"/>
        <end position="474"/>
    </location>
</feature>
<feature type="domain" description="Guanylate kinase-like" evidence="18">
    <location>
        <begin position="662"/>
        <end position="763"/>
    </location>
</feature>